<comment type="caution">
    <text evidence="2">The sequence shown here is derived from an EMBL/GenBank/DDBJ whole genome shotgun (WGS) entry which is preliminary data.</text>
</comment>
<dbReference type="InterPro" id="IPR052164">
    <property type="entry name" value="Anthracycline_SecMetBiosynth"/>
</dbReference>
<reference evidence="2 3" key="1">
    <citation type="submission" date="2022-06" db="EMBL/GenBank/DDBJ databases">
        <title>Draft genome sequence of type strain Streptomyces rubrisoli DSM 42083.</title>
        <authorList>
            <person name="Duangmal K."/>
            <person name="Klaysubun C."/>
        </authorList>
    </citation>
    <scope>NUCLEOTIDE SEQUENCE [LARGE SCALE GENOMIC DNA]</scope>
    <source>
        <strain evidence="2 3">DSM 42083</strain>
    </source>
</reference>
<dbReference type="PANTHER" id="PTHR33993:SF10">
    <property type="entry name" value="CONSERVED PROTEIN"/>
    <property type="match status" value="1"/>
</dbReference>
<feature type="domain" description="VOC" evidence="1">
    <location>
        <begin position="141"/>
        <end position="256"/>
    </location>
</feature>
<dbReference type="InterPro" id="IPR037523">
    <property type="entry name" value="VOC_core"/>
</dbReference>
<protein>
    <submittedName>
        <fullName evidence="2">VOC family protein</fullName>
    </submittedName>
</protein>
<keyword evidence="3" id="KW-1185">Reference proteome</keyword>
<dbReference type="SUPFAM" id="SSF54593">
    <property type="entry name" value="Glyoxalase/Bleomycin resistance protein/Dihydroxybiphenyl dioxygenase"/>
    <property type="match status" value="2"/>
</dbReference>
<sequence length="259" mass="27810">MTDVSARRPQGTPCWVSLLVRSLPVAEEFYGSLFDWEFQPGPKHFGPYVRAVREGRLVAGIGEGPVGRDLPVAWTTYLCSRDTDATCELIRGCGGTVAVGPLDADDEAGRMAIAADPSGAVFGVWQPNTHLGVGVVGEPGTLAWNELITRESSTVGKFYAAVFGYESRTLVSADLDRSTLLLEGRPVAGIHGVGQAVPRDRGPHWMTYFAVADTDEAARRVVELGGRVLRGPHDAAYGRLATVEDPQGAWFSVVRTTEP</sequence>
<dbReference type="Gene3D" id="3.10.180.10">
    <property type="entry name" value="2,3-Dihydroxybiphenyl 1,2-Dioxygenase, domain 1"/>
    <property type="match status" value="2"/>
</dbReference>
<feature type="domain" description="VOC" evidence="1">
    <location>
        <begin position="12"/>
        <end position="127"/>
    </location>
</feature>
<accession>A0ABT1PHH9</accession>
<evidence type="ECO:0000259" key="1">
    <source>
        <dbReference type="PROSITE" id="PS51819"/>
    </source>
</evidence>
<dbReference type="InterPro" id="IPR029068">
    <property type="entry name" value="Glyas_Bleomycin-R_OHBP_Dase"/>
</dbReference>
<dbReference type="Pfam" id="PF18029">
    <property type="entry name" value="Glyoxalase_6"/>
    <property type="match status" value="1"/>
</dbReference>
<dbReference type="InterPro" id="IPR041581">
    <property type="entry name" value="Glyoxalase_6"/>
</dbReference>
<proteinExistence type="predicted"/>
<dbReference type="Proteomes" id="UP001206206">
    <property type="component" value="Unassembled WGS sequence"/>
</dbReference>
<dbReference type="PANTHER" id="PTHR33993">
    <property type="entry name" value="GLYOXALASE-RELATED"/>
    <property type="match status" value="1"/>
</dbReference>
<dbReference type="RefSeq" id="WP_255930823.1">
    <property type="nucleotide sequence ID" value="NZ_JANFNH010000032.1"/>
</dbReference>
<evidence type="ECO:0000313" key="2">
    <source>
        <dbReference type="EMBL" id="MCQ4044804.1"/>
    </source>
</evidence>
<organism evidence="2 3">
    <name type="scientific">Streptantibioticus rubrisoli</name>
    <dbReference type="NCBI Taxonomy" id="1387313"/>
    <lineage>
        <taxon>Bacteria</taxon>
        <taxon>Bacillati</taxon>
        <taxon>Actinomycetota</taxon>
        <taxon>Actinomycetes</taxon>
        <taxon>Kitasatosporales</taxon>
        <taxon>Streptomycetaceae</taxon>
        <taxon>Streptantibioticus</taxon>
    </lineage>
</organism>
<gene>
    <name evidence="2" type="ORF">NON19_22940</name>
</gene>
<dbReference type="EMBL" id="JANFNH010000032">
    <property type="protein sequence ID" value="MCQ4044804.1"/>
    <property type="molecule type" value="Genomic_DNA"/>
</dbReference>
<evidence type="ECO:0000313" key="3">
    <source>
        <dbReference type="Proteomes" id="UP001206206"/>
    </source>
</evidence>
<dbReference type="PROSITE" id="PS51819">
    <property type="entry name" value="VOC"/>
    <property type="match status" value="2"/>
</dbReference>
<name>A0ABT1PHH9_9ACTN</name>
<dbReference type="CDD" id="cd07247">
    <property type="entry name" value="SgaA_N_like"/>
    <property type="match status" value="2"/>
</dbReference>